<dbReference type="SUPFAM" id="SSF50729">
    <property type="entry name" value="PH domain-like"/>
    <property type="match status" value="1"/>
</dbReference>
<dbReference type="InterPro" id="IPR002048">
    <property type="entry name" value="EF_hand_dom"/>
</dbReference>
<dbReference type="GO" id="GO:0042995">
    <property type="term" value="C:cell projection"/>
    <property type="evidence" value="ECO:0007669"/>
    <property type="project" value="UniProtKB-SubCell"/>
</dbReference>
<evidence type="ECO:0000256" key="11">
    <source>
        <dbReference type="ARBA" id="ARBA00023273"/>
    </source>
</evidence>
<dbReference type="Gene3D" id="2.30.30.40">
    <property type="entry name" value="SH3 Domains"/>
    <property type="match status" value="5"/>
</dbReference>
<accession>A0A7M4E9F9</accession>
<dbReference type="GO" id="GO:0045202">
    <property type="term" value="C:synapse"/>
    <property type="evidence" value="ECO:0007669"/>
    <property type="project" value="UniProtKB-SubCell"/>
</dbReference>
<dbReference type="InterPro" id="IPR000219">
    <property type="entry name" value="DH_dom"/>
</dbReference>
<feature type="domain" description="SH3" evidence="16">
    <location>
        <begin position="1255"/>
        <end position="1313"/>
    </location>
</feature>
<dbReference type="GO" id="GO:0005085">
    <property type="term" value="F:guanyl-nucleotide exchange factor activity"/>
    <property type="evidence" value="ECO:0007669"/>
    <property type="project" value="InterPro"/>
</dbReference>
<dbReference type="InterPro" id="IPR035892">
    <property type="entry name" value="C2_domain_sf"/>
</dbReference>
<dbReference type="InterPro" id="IPR036028">
    <property type="entry name" value="SH3-like_dom_sf"/>
</dbReference>
<organism evidence="22 23">
    <name type="scientific">Crocodylus porosus</name>
    <name type="common">Saltwater crocodile</name>
    <name type="synonym">Estuarine crocodile</name>
    <dbReference type="NCBI Taxonomy" id="8502"/>
    <lineage>
        <taxon>Eukaryota</taxon>
        <taxon>Metazoa</taxon>
        <taxon>Chordata</taxon>
        <taxon>Craniata</taxon>
        <taxon>Vertebrata</taxon>
        <taxon>Euteleostomi</taxon>
        <taxon>Archelosauria</taxon>
        <taxon>Archosauria</taxon>
        <taxon>Crocodylia</taxon>
        <taxon>Longirostres</taxon>
        <taxon>Crocodylidae</taxon>
        <taxon>Crocodylus</taxon>
    </lineage>
</organism>
<dbReference type="InterPro" id="IPR035899">
    <property type="entry name" value="DBL_dom_sf"/>
</dbReference>
<evidence type="ECO:0000259" key="20">
    <source>
        <dbReference type="PROSITE" id="PS50031"/>
    </source>
</evidence>
<dbReference type="SMART" id="SM00239">
    <property type="entry name" value="C2"/>
    <property type="match status" value="1"/>
</dbReference>
<dbReference type="SMART" id="SM00233">
    <property type="entry name" value="PH"/>
    <property type="match status" value="1"/>
</dbReference>
<dbReference type="SMART" id="SM00326">
    <property type="entry name" value="SH3"/>
    <property type="match status" value="5"/>
</dbReference>
<feature type="coiled-coil region" evidence="14">
    <location>
        <begin position="789"/>
        <end position="816"/>
    </location>
</feature>
<dbReference type="Ensembl" id="ENSCPRT00005007478.1">
    <property type="protein sequence ID" value="ENSCPRP00005006377.1"/>
    <property type="gene ID" value="ENSCPRG00005004513.1"/>
</dbReference>
<dbReference type="PROSITE" id="PS50004">
    <property type="entry name" value="C2"/>
    <property type="match status" value="1"/>
</dbReference>
<dbReference type="FunFam" id="2.60.40.150:FF:000029">
    <property type="entry name" value="Intersectin 1"/>
    <property type="match status" value="1"/>
</dbReference>
<evidence type="ECO:0000256" key="2">
    <source>
        <dbReference type="ARBA" id="ARBA00004496"/>
    </source>
</evidence>
<dbReference type="GO" id="GO:0005813">
    <property type="term" value="C:centrosome"/>
    <property type="evidence" value="ECO:0007669"/>
    <property type="project" value="Ensembl"/>
</dbReference>
<feature type="domain" description="SH3" evidence="16">
    <location>
        <begin position="1327"/>
        <end position="1391"/>
    </location>
</feature>
<keyword evidence="23" id="KW-1185">Reference proteome</keyword>
<dbReference type="InterPro" id="IPR035739">
    <property type="entry name" value="Intersectin-2_SH3_3"/>
</dbReference>
<reference evidence="22" key="1">
    <citation type="submission" date="2025-08" db="UniProtKB">
        <authorList>
            <consortium name="Ensembl"/>
        </authorList>
    </citation>
    <scope>IDENTIFICATION</scope>
</reference>
<dbReference type="SUPFAM" id="SSF49562">
    <property type="entry name" value="C2 domain (Calcium/lipid-binding domain, CaLB)"/>
    <property type="match status" value="1"/>
</dbReference>
<feature type="domain" description="EF-hand" evidence="21">
    <location>
        <begin position="257"/>
        <end position="292"/>
    </location>
</feature>
<feature type="domain" description="EH" evidence="20">
    <location>
        <begin position="225"/>
        <end position="313"/>
    </location>
</feature>
<dbReference type="Gene3D" id="1.20.900.10">
    <property type="entry name" value="Dbl homology (DH) domain"/>
    <property type="match status" value="1"/>
</dbReference>
<dbReference type="Pfam" id="PF00168">
    <property type="entry name" value="C2"/>
    <property type="match status" value="1"/>
</dbReference>
<evidence type="ECO:0000256" key="12">
    <source>
        <dbReference type="ARBA" id="ARBA00034103"/>
    </source>
</evidence>
<evidence type="ECO:0000313" key="23">
    <source>
        <dbReference type="Proteomes" id="UP000594220"/>
    </source>
</evidence>
<feature type="region of interest" description="Disordered" evidence="15">
    <location>
        <begin position="155"/>
        <end position="185"/>
    </location>
</feature>
<evidence type="ECO:0000259" key="18">
    <source>
        <dbReference type="PROSITE" id="PS50004"/>
    </source>
</evidence>
<dbReference type="GO" id="GO:0006897">
    <property type="term" value="P:endocytosis"/>
    <property type="evidence" value="ECO:0007669"/>
    <property type="project" value="UniProtKB-KW"/>
</dbReference>
<evidence type="ECO:0000256" key="15">
    <source>
        <dbReference type="SAM" id="MobiDB-lite"/>
    </source>
</evidence>
<dbReference type="PROSITE" id="PS50010">
    <property type="entry name" value="DH_2"/>
    <property type="match status" value="1"/>
</dbReference>
<dbReference type="GO" id="GO:0005509">
    <property type="term" value="F:calcium ion binding"/>
    <property type="evidence" value="ECO:0007669"/>
    <property type="project" value="InterPro"/>
</dbReference>
<dbReference type="CDD" id="cd11992">
    <property type="entry name" value="SH3_Intersectin2_3"/>
    <property type="match status" value="1"/>
</dbReference>
<feature type="domain" description="EF-hand" evidence="21">
    <location>
        <begin position="481"/>
        <end position="516"/>
    </location>
</feature>
<dbReference type="FunFam" id="1.10.238.10:FF:000055">
    <property type="entry name" value="Intersectin-1 isoform 1"/>
    <property type="match status" value="1"/>
</dbReference>
<keyword evidence="7" id="KW-0677">Repeat</keyword>
<evidence type="ECO:0000256" key="6">
    <source>
        <dbReference type="ARBA" id="ARBA00022723"/>
    </source>
</evidence>
<dbReference type="Pfam" id="PF07653">
    <property type="entry name" value="SH3_2"/>
    <property type="match status" value="2"/>
</dbReference>
<dbReference type="Pfam" id="PF00018">
    <property type="entry name" value="SH3_1"/>
    <property type="match status" value="2"/>
</dbReference>
<dbReference type="SMART" id="SM00027">
    <property type="entry name" value="EH"/>
    <property type="match status" value="2"/>
</dbReference>
<evidence type="ECO:0000256" key="5">
    <source>
        <dbReference type="ARBA" id="ARBA00022583"/>
    </source>
</evidence>
<feature type="domain" description="EH" evidence="20">
    <location>
        <begin position="448"/>
        <end position="537"/>
    </location>
</feature>
<dbReference type="Gene3D" id="2.60.40.150">
    <property type="entry name" value="C2 domain"/>
    <property type="match status" value="1"/>
</dbReference>
<dbReference type="PROSITE" id="PS50003">
    <property type="entry name" value="PH_DOMAIN"/>
    <property type="match status" value="1"/>
</dbReference>
<feature type="region of interest" description="Disordered" evidence="15">
    <location>
        <begin position="1108"/>
        <end position="1133"/>
    </location>
</feature>
<feature type="domain" description="DH" evidence="19">
    <location>
        <begin position="1483"/>
        <end position="1669"/>
    </location>
</feature>
<dbReference type="GO" id="GO:0005737">
    <property type="term" value="C:cytoplasm"/>
    <property type="evidence" value="ECO:0007669"/>
    <property type="project" value="UniProtKB-SubCell"/>
</dbReference>
<dbReference type="InterPro" id="IPR001849">
    <property type="entry name" value="PH_domain"/>
</dbReference>
<evidence type="ECO:0000259" key="21">
    <source>
        <dbReference type="PROSITE" id="PS50222"/>
    </source>
</evidence>
<dbReference type="InterPro" id="IPR001331">
    <property type="entry name" value="GDS_CDC24_CS"/>
</dbReference>
<dbReference type="FunFam" id="2.30.30.40:FF:000024">
    <property type="entry name" value="Intersectin 1"/>
    <property type="match status" value="1"/>
</dbReference>
<dbReference type="SMART" id="SM00325">
    <property type="entry name" value="RhoGEF"/>
    <property type="match status" value="1"/>
</dbReference>
<dbReference type="CDD" id="cd08375">
    <property type="entry name" value="C2_Intersectin"/>
    <property type="match status" value="1"/>
</dbReference>
<gene>
    <name evidence="22" type="primary">ITSN2</name>
</gene>
<dbReference type="CDD" id="cd00160">
    <property type="entry name" value="RhoGEF"/>
    <property type="match status" value="1"/>
</dbReference>
<keyword evidence="6" id="KW-0479">Metal-binding</keyword>
<dbReference type="PROSITE" id="PS00018">
    <property type="entry name" value="EF_HAND_1"/>
    <property type="match status" value="1"/>
</dbReference>
<dbReference type="SUPFAM" id="SSF47473">
    <property type="entry name" value="EF-hand"/>
    <property type="match status" value="2"/>
</dbReference>
<dbReference type="Proteomes" id="UP000594220">
    <property type="component" value="Unplaced"/>
</dbReference>
<dbReference type="CDD" id="cd11994">
    <property type="entry name" value="SH3_Intersectin2_4"/>
    <property type="match status" value="1"/>
</dbReference>
<evidence type="ECO:0000256" key="3">
    <source>
        <dbReference type="ARBA" id="ARBA00022443"/>
    </source>
</evidence>
<dbReference type="PRINTS" id="PR00452">
    <property type="entry name" value="SH3DOMAIN"/>
</dbReference>
<dbReference type="PROSITE" id="PS50002">
    <property type="entry name" value="SH3"/>
    <property type="match status" value="5"/>
</dbReference>
<dbReference type="GO" id="GO:0035025">
    <property type="term" value="P:positive regulation of Rho protein signal transduction"/>
    <property type="evidence" value="ECO:0007669"/>
    <property type="project" value="TreeGrafter"/>
</dbReference>
<dbReference type="OMA" id="IQPRERM"/>
<dbReference type="FunFam" id="2.30.30.40:FF:000041">
    <property type="entry name" value="Intersectin 1"/>
    <property type="match status" value="1"/>
</dbReference>
<dbReference type="InterPro" id="IPR018247">
    <property type="entry name" value="EF_Hand_1_Ca_BS"/>
</dbReference>
<dbReference type="PANTHER" id="PTHR46006">
    <property type="entry name" value="RHO GUANINE NUCLEOTIDE EXCHANGE FACTOR AT 64C, ISOFORM A"/>
    <property type="match status" value="1"/>
</dbReference>
<name>A0A7M4E9F9_CROPO</name>
<dbReference type="InterPro" id="IPR011993">
    <property type="entry name" value="PH-like_dom_sf"/>
</dbReference>
<evidence type="ECO:0000256" key="10">
    <source>
        <dbReference type="ARBA" id="ARBA00023054"/>
    </source>
</evidence>
<keyword evidence="9" id="KW-0770">Synapse</keyword>
<dbReference type="CDD" id="cd11988">
    <property type="entry name" value="SH3_Intersectin2_1"/>
    <property type="match status" value="1"/>
</dbReference>
<dbReference type="Gene3D" id="2.30.29.30">
    <property type="entry name" value="Pleckstrin-homology domain (PH domain)/Phosphotyrosine-binding domain (PTB)"/>
    <property type="match status" value="1"/>
</dbReference>
<feature type="region of interest" description="Disordered" evidence="15">
    <location>
        <begin position="64"/>
        <end position="87"/>
    </location>
</feature>
<dbReference type="GeneTree" id="ENSGT00940000155936"/>
<dbReference type="FunFam" id="1.20.900.10:FF:000011">
    <property type="entry name" value="Intersectin 1"/>
    <property type="match status" value="1"/>
</dbReference>
<dbReference type="InterPro" id="IPR000008">
    <property type="entry name" value="C2_dom"/>
</dbReference>
<dbReference type="InterPro" id="IPR035740">
    <property type="entry name" value="Intersectin-2_SH3_4"/>
</dbReference>
<feature type="compositionally biased region" description="Basic and acidic residues" evidence="15">
    <location>
        <begin position="567"/>
        <end position="618"/>
    </location>
</feature>
<evidence type="ECO:0000256" key="7">
    <source>
        <dbReference type="ARBA" id="ARBA00022737"/>
    </source>
</evidence>
<feature type="domain" description="SH3" evidence="16">
    <location>
        <begin position="1172"/>
        <end position="1230"/>
    </location>
</feature>
<feature type="domain" description="SH3" evidence="16">
    <location>
        <begin position="1401"/>
        <end position="1460"/>
    </location>
</feature>
<dbReference type="SUPFAM" id="SSF48065">
    <property type="entry name" value="DBL homology domain (DH-domain)"/>
    <property type="match status" value="1"/>
</dbReference>
<dbReference type="Pfam" id="PF16652">
    <property type="entry name" value="PH_13"/>
    <property type="match status" value="1"/>
</dbReference>
<keyword evidence="11" id="KW-0966">Cell projection</keyword>
<dbReference type="Pfam" id="PF12763">
    <property type="entry name" value="EH"/>
    <property type="match status" value="2"/>
</dbReference>
<dbReference type="PANTHER" id="PTHR46006:SF6">
    <property type="entry name" value="INTERSECTIN-2 ISOFORM X1"/>
    <property type="match status" value="1"/>
</dbReference>
<dbReference type="SMART" id="SM00054">
    <property type="entry name" value="EFh"/>
    <property type="match status" value="2"/>
</dbReference>
<dbReference type="PROSITE" id="PS50222">
    <property type="entry name" value="EF_HAND_2"/>
    <property type="match status" value="2"/>
</dbReference>
<feature type="region of interest" description="Disordered" evidence="15">
    <location>
        <begin position="907"/>
        <end position="1030"/>
    </location>
</feature>
<keyword evidence="10 14" id="KW-0175">Coiled coil</keyword>
<evidence type="ECO:0000259" key="16">
    <source>
        <dbReference type="PROSITE" id="PS50002"/>
    </source>
</evidence>
<dbReference type="Pfam" id="PF00621">
    <property type="entry name" value="RhoGEF"/>
    <property type="match status" value="1"/>
</dbReference>
<proteinExistence type="predicted"/>
<dbReference type="InterPro" id="IPR035737">
    <property type="entry name" value="Intersectin-2_SH3_1"/>
</dbReference>
<sequence length="1970" mass="223527">MIWSLLEAGHRAGPRQHRSIPRVPAQFACKRLGFHSLDFHRRVCQAPSDFFGLIFQSKTLQKKPKLPSSFDNQLLGPGARGGLASSGGQVERPAAFQLGALSPQRRVGASRPRPSRAAGVRLAPPVGWFCLAGLGRGLGGGHIFGFVRPILHTRVKRGGRPGPGRGDGLRGGRRCRQPGGSAVGRLRPRRRRHVVGLKLRPQQREAEELLGATGGPNMWAITSEERAKHDKQFDSLKPTGGYITGEQARTFFLQSGLPASVLAEIWALSDLNKDGKMDQQEFSIAMKLIKLKLQGQHLPMVLPPIMKQPPVVFSPLISARFGMGSMPNLSIPTSVPTVAPLAPMSSLASVTSVPPLVISAPLVPSVSTSSLPNGTSGLLQPLSLPFSSTLPHTGSLSPMTGGFGGTNIQKAQSLIDLGSSSSNSSSTTSLTGNSPKTGSSDWAVPQASRLKYRQKFNSLDKGMSGYLSGFQAKNALLQSNLSQTQLATIWTLADIDGDGQLKADEFVLAMHLTDMAKAGKPLPLTLPPELVPPSFRGGKYAENINGALQSYQQTQEEEPQKKQPVTFEDKRKANYERGNMELEKRRQILLEQQQREAERKAQKEREEQERREREWQEQERKKQLELERQLEKQRELERQREEERRKEIERREAAKQELERQRRLEWERIRRQDLLNQRNREQEEIVKLTARKKSLNLELEALTDKHQQISGRLQDVRSRKQIRKSELEALDKKYDLGIMEIKQLQQQLQEYQNKLIHLVPEKQLLNERIKNVQLDNSNSPGINSVYKKSLEKEELCQRLREQLDALEKETASKLSEMDTFNSHLKELRESYSTQQLALEQLHKIKQDKIREVEKKRVDLAQKKRLEDEAARKAKREKENQWQENIRKEEEEKKKRLHEERIQEKIQEERLKAEEAAAQMREKESQQQKHEEEERKKQAEILRETEQQRQRQLEDDRKKQEQITRQAEERRKQHEEVKKRKDTANTQESEKRASKLNLNEKLAGLLKQTDGRNLKPPGKNEGNAVSTSESRNSVALVNYRALYPFEARNHDEMSFNSGDVIQVDEKTTGEPGWLYGSIQGHFGWFPCNYVEKILEGEKALSPKKALLPPTVSLSTTSAPAEPLSPNKSGEESDYQNVSFSNLNVNTTWQKKSAFTRTVSPGSVSPIHGQGQAVENLKAQALCSWTAKKENHLNFSKNDIITVLEQQENWWFGEVHGGRGWFPKSYVKLLPGNESKREEPEAVYASVKKKHNTPSYTPGEEYVALYSYSSSELGDLTFTEGDEILVTQKDGEWWTGSIDDRTGIFPSNYVRPKDQDGSGASGKTGTVNRKPEIAQVTTAYTASGTEQLSLAPGQLILILKKNASGWWQGELQARGKKRQKGWFPASHVKLLGPSSEKTTPAAASVCQVIAMYDYLANNEDELSFSKGQFINVLSKDDADWWQGELSGMTGLFPSNYVKMTTDSDPSQQWCADLQSLDTMQPMERKRQGYIHEFIQTEERYMDDLQLVLEVFQKPMAESGCLTEGEMGLIFVNWKELIMSNTKLLKALRVRKKTGGEKMPVQMIGDILPAELSHMQAYIRFCSCQLSGATLLQQRTDEDTEFKDFLKKLASDPRCKGMPLSSFLLKPMQRITRYPLLIKNILENTPENHPDHSNLKLALERAEELCSQVNEGVREKENSDRLEWIQSHVQCEGLAEQPIFNSLTNCLGPRKLLHSGKLYKAKSSKELYGFLFNDFLLLTYMVKQFVSSGSDKLFSPKSNSQFKMYKMPVFLNEVLVKLPTDPSSDEPVFHISHIDRVYTLKTDNINERTAWVQKIKAASEHYIETEKKKREKAYQARSQKTSGIGRLMVHVIEATELKACKPNGKSNPYCEISMGSQSYTTRTLQDTLNPKWNFNCQFFIKDLYQDVLCITMFDRDQFSPDDFLGRTEIPVAKIRTEQDSKGPSTKHLLLHEVPTGEVWVRFDLQLFDQKTLL</sequence>
<evidence type="ECO:0000259" key="17">
    <source>
        <dbReference type="PROSITE" id="PS50003"/>
    </source>
</evidence>
<reference evidence="22" key="2">
    <citation type="submission" date="2025-09" db="UniProtKB">
        <authorList>
            <consortium name="Ensembl"/>
        </authorList>
    </citation>
    <scope>IDENTIFICATION</scope>
</reference>
<dbReference type="InterPro" id="IPR000261">
    <property type="entry name" value="EH_dom"/>
</dbReference>
<keyword evidence="8" id="KW-0106">Calcium</keyword>
<evidence type="ECO:0000256" key="1">
    <source>
        <dbReference type="ARBA" id="ARBA00004316"/>
    </source>
</evidence>
<dbReference type="SUPFAM" id="SSF50044">
    <property type="entry name" value="SH3-domain"/>
    <property type="match status" value="5"/>
</dbReference>
<feature type="domain" description="C2" evidence="18">
    <location>
        <begin position="1825"/>
        <end position="1941"/>
    </location>
</feature>
<evidence type="ECO:0000256" key="8">
    <source>
        <dbReference type="ARBA" id="ARBA00022837"/>
    </source>
</evidence>
<feature type="compositionally biased region" description="Low complexity" evidence="15">
    <location>
        <begin position="417"/>
        <end position="434"/>
    </location>
</feature>
<keyword evidence="4" id="KW-0963">Cytoplasm</keyword>
<feature type="domain" description="PH" evidence="17">
    <location>
        <begin position="1708"/>
        <end position="1817"/>
    </location>
</feature>
<dbReference type="CDD" id="cd13264">
    <property type="entry name" value="PH_ITSN"/>
    <property type="match status" value="1"/>
</dbReference>
<dbReference type="Gene3D" id="1.10.238.10">
    <property type="entry name" value="EF-hand"/>
    <property type="match status" value="2"/>
</dbReference>
<dbReference type="PROSITE" id="PS00741">
    <property type="entry name" value="DH_1"/>
    <property type="match status" value="1"/>
</dbReference>
<dbReference type="FunFam" id="2.30.29.30:FF:000069">
    <property type="entry name" value="Intersectin 1"/>
    <property type="match status" value="1"/>
</dbReference>
<comment type="subcellular location">
    <subcellularLocation>
        <location evidence="1">Cell projection</location>
    </subcellularLocation>
    <subcellularLocation>
        <location evidence="2">Cytoplasm</location>
    </subcellularLocation>
    <subcellularLocation>
        <location evidence="12">Synapse</location>
    </subcellularLocation>
</comment>
<keyword evidence="5" id="KW-0254">Endocytosis</keyword>
<dbReference type="InterPro" id="IPR051480">
    <property type="entry name" value="Endocytic_GEF_Adapter"/>
</dbReference>
<feature type="domain" description="SH3" evidence="16">
    <location>
        <begin position="1033"/>
        <end position="1094"/>
    </location>
</feature>
<dbReference type="PRINTS" id="PR00499">
    <property type="entry name" value="P67PHOX"/>
</dbReference>
<evidence type="ECO:0000256" key="13">
    <source>
        <dbReference type="PROSITE-ProRule" id="PRU00192"/>
    </source>
</evidence>
<dbReference type="InterPro" id="IPR011992">
    <property type="entry name" value="EF-hand-dom_pair"/>
</dbReference>
<dbReference type="GO" id="GO:0035556">
    <property type="term" value="P:intracellular signal transduction"/>
    <property type="evidence" value="ECO:0007669"/>
    <property type="project" value="InterPro"/>
</dbReference>
<evidence type="ECO:0000259" key="19">
    <source>
        <dbReference type="PROSITE" id="PS50010"/>
    </source>
</evidence>
<evidence type="ECO:0000256" key="9">
    <source>
        <dbReference type="ARBA" id="ARBA00023018"/>
    </source>
</evidence>
<keyword evidence="3 13" id="KW-0728">SH3 domain</keyword>
<dbReference type="GO" id="GO:1903861">
    <property type="term" value="P:positive regulation of dendrite extension"/>
    <property type="evidence" value="ECO:0007669"/>
    <property type="project" value="Ensembl"/>
</dbReference>
<evidence type="ECO:0000256" key="14">
    <source>
        <dbReference type="SAM" id="Coils"/>
    </source>
</evidence>
<dbReference type="CDD" id="cd11990">
    <property type="entry name" value="SH3_Intersectin2_2"/>
    <property type="match status" value="1"/>
</dbReference>
<feature type="compositionally biased region" description="Basic and acidic residues" evidence="15">
    <location>
        <begin position="907"/>
        <end position="992"/>
    </location>
</feature>
<feature type="region of interest" description="Disordered" evidence="15">
    <location>
        <begin position="551"/>
        <end position="618"/>
    </location>
</feature>
<dbReference type="InterPro" id="IPR035738">
    <property type="entry name" value="Intersectin-2_SH3_2"/>
</dbReference>
<feature type="region of interest" description="Disordered" evidence="15">
    <location>
        <begin position="417"/>
        <end position="442"/>
    </location>
</feature>
<dbReference type="InterPro" id="IPR001452">
    <property type="entry name" value="SH3_domain"/>
</dbReference>
<protein>
    <submittedName>
        <fullName evidence="22">Intersectin 2</fullName>
    </submittedName>
</protein>
<dbReference type="CDD" id="cd00052">
    <property type="entry name" value="EH"/>
    <property type="match status" value="2"/>
</dbReference>
<dbReference type="FunFam" id="1.10.238.10:FF:000046">
    <property type="entry name" value="intersectin-1 isoform X2"/>
    <property type="match status" value="1"/>
</dbReference>
<dbReference type="Pfam" id="PF14604">
    <property type="entry name" value="SH3_9"/>
    <property type="match status" value="1"/>
</dbReference>
<evidence type="ECO:0000313" key="22">
    <source>
        <dbReference type="Ensembl" id="ENSCPRP00005006377.1"/>
    </source>
</evidence>
<evidence type="ECO:0000256" key="4">
    <source>
        <dbReference type="ARBA" id="ARBA00022490"/>
    </source>
</evidence>
<dbReference type="PROSITE" id="PS50031">
    <property type="entry name" value="EH"/>
    <property type="match status" value="2"/>
</dbReference>